<evidence type="ECO:0000313" key="9">
    <source>
        <dbReference type="EMBL" id="MCA9382273.1"/>
    </source>
</evidence>
<evidence type="ECO:0000313" key="10">
    <source>
        <dbReference type="Proteomes" id="UP000782843"/>
    </source>
</evidence>
<dbReference type="Pfam" id="PF02384">
    <property type="entry name" value="N6_Mtase"/>
    <property type="match status" value="1"/>
</dbReference>
<keyword evidence="6" id="KW-0680">Restriction system</keyword>
<dbReference type="PROSITE" id="PS00092">
    <property type="entry name" value="N6_MTASE"/>
    <property type="match status" value="1"/>
</dbReference>
<evidence type="ECO:0000259" key="8">
    <source>
        <dbReference type="Pfam" id="PF02384"/>
    </source>
</evidence>
<evidence type="ECO:0000256" key="4">
    <source>
        <dbReference type="ARBA" id="ARBA00022679"/>
    </source>
</evidence>
<evidence type="ECO:0000256" key="1">
    <source>
        <dbReference type="ARBA" id="ARBA00006594"/>
    </source>
</evidence>
<comment type="similarity">
    <text evidence="1">Belongs to the N(4)/N(6)-methyltransferase family.</text>
</comment>
<sequence length="543" mass="61880">MTHHIEEQTRELIDKLKNVCAHYGLGNDGNEFKIITQVFLYKFLNDKFAYETKRIDVKLAESDNWEETISEMSDEEYELLQFRTGANTAWLKPKHFISYLFRRQNDDDFAKLFDKTLIEISALNNNIFAVHTEGGAKIVLFDRISEYISDEAKRNDFCRALINKLVDFSFENVFSQKYDFFASIFEYLIKDYNKDSGGKYAEYYTPHAVAKIMAAILVPEEYRDKVTNVSCYDPSAGSGTLLMNLAHSIGEQNCFIYSQDISQKSSSLLRLNLVLNNLVHSIPNIIQGNTLLNPSHKDGSVLKKFDYIVSNPPFKMDFSDFRNALDTRENHERFFAGIPSIPAKKMDGMAIYQLFLQHIIYSLKPGGKAAVVVPTGFITAQTGIDKKIRKKLIDDEMLAGVVSMPGNIFSNTPTSVSIIFIDDSNKGKVILIDASNLGTKVKEGKNQKTVLTRAEEDKITLTFNSKESKSDFSVLVSYNEISQKNYSLCAGQYFDIKLEHVDISPEEFNEKLSKHLKNLNDLFSHSRLLEEEIKLTSKELTHD</sequence>
<feature type="domain" description="DNA methylase adenine-specific" evidence="8">
    <location>
        <begin position="177"/>
        <end position="496"/>
    </location>
</feature>
<proteinExistence type="inferred from homology"/>
<dbReference type="GO" id="GO:0032259">
    <property type="term" value="P:methylation"/>
    <property type="evidence" value="ECO:0007669"/>
    <property type="project" value="UniProtKB-KW"/>
</dbReference>
<evidence type="ECO:0000256" key="7">
    <source>
        <dbReference type="ARBA" id="ARBA00047942"/>
    </source>
</evidence>
<dbReference type="PRINTS" id="PR00507">
    <property type="entry name" value="N12N6MTFRASE"/>
</dbReference>
<dbReference type="InterPro" id="IPR002052">
    <property type="entry name" value="DNA_methylase_N6_adenine_CS"/>
</dbReference>
<dbReference type="GO" id="GO:0003677">
    <property type="term" value="F:DNA binding"/>
    <property type="evidence" value="ECO:0007669"/>
    <property type="project" value="InterPro"/>
</dbReference>
<reference evidence="9" key="1">
    <citation type="submission" date="2020-04" db="EMBL/GenBank/DDBJ databases">
        <authorList>
            <person name="Zhang T."/>
        </authorList>
    </citation>
    <scope>NUCLEOTIDE SEQUENCE</scope>
    <source>
        <strain evidence="9">HKST-UBA10</strain>
    </source>
</reference>
<name>A0A955RI63_9BACT</name>
<evidence type="ECO:0000256" key="2">
    <source>
        <dbReference type="ARBA" id="ARBA00011900"/>
    </source>
</evidence>
<keyword evidence="3 9" id="KW-0489">Methyltransferase</keyword>
<dbReference type="GO" id="GO:0009007">
    <property type="term" value="F:site-specific DNA-methyltransferase (adenine-specific) activity"/>
    <property type="evidence" value="ECO:0007669"/>
    <property type="project" value="UniProtKB-EC"/>
</dbReference>
<dbReference type="Gene3D" id="1.20.1260.30">
    <property type="match status" value="1"/>
</dbReference>
<comment type="caution">
    <text evidence="9">The sequence shown here is derived from an EMBL/GenBank/DDBJ whole genome shotgun (WGS) entry which is preliminary data.</text>
</comment>
<dbReference type="InterPro" id="IPR003356">
    <property type="entry name" value="DNA_methylase_A-5"/>
</dbReference>
<dbReference type="AlphaFoldDB" id="A0A955RI63"/>
<dbReference type="Proteomes" id="UP000782843">
    <property type="component" value="Unassembled WGS sequence"/>
</dbReference>
<dbReference type="InterPro" id="IPR051537">
    <property type="entry name" value="DNA_Adenine_Mtase"/>
</dbReference>
<dbReference type="PANTHER" id="PTHR42933">
    <property type="entry name" value="SLR6095 PROTEIN"/>
    <property type="match status" value="1"/>
</dbReference>
<accession>A0A955RI63</accession>
<dbReference type="GO" id="GO:0009307">
    <property type="term" value="P:DNA restriction-modification system"/>
    <property type="evidence" value="ECO:0007669"/>
    <property type="project" value="UniProtKB-KW"/>
</dbReference>
<keyword evidence="4" id="KW-0808">Transferase</keyword>
<keyword evidence="5" id="KW-0949">S-adenosyl-L-methionine</keyword>
<dbReference type="Gene3D" id="3.40.50.150">
    <property type="entry name" value="Vaccinia Virus protein VP39"/>
    <property type="match status" value="1"/>
</dbReference>
<dbReference type="EMBL" id="JAGQLG010000097">
    <property type="protein sequence ID" value="MCA9382273.1"/>
    <property type="molecule type" value="Genomic_DNA"/>
</dbReference>
<protein>
    <recommendedName>
        <fullName evidence="2">site-specific DNA-methyltransferase (adenine-specific)</fullName>
        <ecNumber evidence="2">2.1.1.72</ecNumber>
    </recommendedName>
</protein>
<dbReference type="GO" id="GO:0008170">
    <property type="term" value="F:N-methyltransferase activity"/>
    <property type="evidence" value="ECO:0007669"/>
    <property type="project" value="InterPro"/>
</dbReference>
<comment type="catalytic activity">
    <reaction evidence="7">
        <text>a 2'-deoxyadenosine in DNA + S-adenosyl-L-methionine = an N(6)-methyl-2'-deoxyadenosine in DNA + S-adenosyl-L-homocysteine + H(+)</text>
        <dbReference type="Rhea" id="RHEA:15197"/>
        <dbReference type="Rhea" id="RHEA-COMP:12418"/>
        <dbReference type="Rhea" id="RHEA-COMP:12419"/>
        <dbReference type="ChEBI" id="CHEBI:15378"/>
        <dbReference type="ChEBI" id="CHEBI:57856"/>
        <dbReference type="ChEBI" id="CHEBI:59789"/>
        <dbReference type="ChEBI" id="CHEBI:90615"/>
        <dbReference type="ChEBI" id="CHEBI:90616"/>
        <dbReference type="EC" id="2.1.1.72"/>
    </reaction>
</comment>
<dbReference type="EC" id="2.1.1.72" evidence="2"/>
<evidence type="ECO:0000256" key="5">
    <source>
        <dbReference type="ARBA" id="ARBA00022691"/>
    </source>
</evidence>
<dbReference type="SUPFAM" id="SSF53335">
    <property type="entry name" value="S-adenosyl-L-methionine-dependent methyltransferases"/>
    <property type="match status" value="1"/>
</dbReference>
<gene>
    <name evidence="9" type="ORF">KC660_02595</name>
</gene>
<dbReference type="InterPro" id="IPR038333">
    <property type="entry name" value="T1MK-like_N_sf"/>
</dbReference>
<reference evidence="9" key="2">
    <citation type="journal article" date="2021" name="Microbiome">
        <title>Successional dynamics and alternative stable states in a saline activated sludge microbial community over 9 years.</title>
        <authorList>
            <person name="Wang Y."/>
            <person name="Ye J."/>
            <person name="Ju F."/>
            <person name="Liu L."/>
            <person name="Boyd J.A."/>
            <person name="Deng Y."/>
            <person name="Parks D.H."/>
            <person name="Jiang X."/>
            <person name="Yin X."/>
            <person name="Woodcroft B.J."/>
            <person name="Tyson G.W."/>
            <person name="Hugenholtz P."/>
            <person name="Polz M.F."/>
            <person name="Zhang T."/>
        </authorList>
    </citation>
    <scope>NUCLEOTIDE SEQUENCE</scope>
    <source>
        <strain evidence="9">HKST-UBA10</strain>
    </source>
</reference>
<organism evidence="9 10">
    <name type="scientific">Candidatus Dojkabacteria bacterium</name>
    <dbReference type="NCBI Taxonomy" id="2099670"/>
    <lineage>
        <taxon>Bacteria</taxon>
        <taxon>Candidatus Dojkabacteria</taxon>
    </lineage>
</organism>
<dbReference type="InterPro" id="IPR029063">
    <property type="entry name" value="SAM-dependent_MTases_sf"/>
</dbReference>
<evidence type="ECO:0000256" key="3">
    <source>
        <dbReference type="ARBA" id="ARBA00022603"/>
    </source>
</evidence>
<evidence type="ECO:0000256" key="6">
    <source>
        <dbReference type="ARBA" id="ARBA00022747"/>
    </source>
</evidence>
<dbReference type="PANTHER" id="PTHR42933:SF1">
    <property type="entry name" value="SITE-SPECIFIC DNA-METHYLTRANSFERASE (ADENINE-SPECIFIC)"/>
    <property type="match status" value="1"/>
</dbReference>